<dbReference type="InterPro" id="IPR010718">
    <property type="entry name" value="DUF1294"/>
</dbReference>
<protein>
    <submittedName>
        <fullName evidence="2">DUF1294 domain-containing protein</fullName>
    </submittedName>
</protein>
<organism evidence="2 3">
    <name type="scientific">Candidatus Alectryocaccomicrobium excrementavium</name>
    <dbReference type="NCBI Taxonomy" id="2840668"/>
    <lineage>
        <taxon>Bacteria</taxon>
        <taxon>Bacillati</taxon>
        <taxon>Bacillota</taxon>
        <taxon>Clostridia</taxon>
        <taxon>Candidatus Alectryocaccomicrobium</taxon>
    </lineage>
</organism>
<evidence type="ECO:0000256" key="1">
    <source>
        <dbReference type="SAM" id="Phobius"/>
    </source>
</evidence>
<reference evidence="2" key="1">
    <citation type="submission" date="2020-10" db="EMBL/GenBank/DDBJ databases">
        <authorList>
            <person name="Gilroy R."/>
        </authorList>
    </citation>
    <scope>NUCLEOTIDE SEQUENCE</scope>
    <source>
        <strain evidence="2">13766</strain>
    </source>
</reference>
<evidence type="ECO:0000313" key="3">
    <source>
        <dbReference type="Proteomes" id="UP000824140"/>
    </source>
</evidence>
<keyword evidence="1" id="KW-1133">Transmembrane helix</keyword>
<feature type="transmembrane region" description="Helical" evidence="1">
    <location>
        <begin position="38"/>
        <end position="59"/>
    </location>
</feature>
<gene>
    <name evidence="2" type="ORF">IAA84_00390</name>
</gene>
<comment type="caution">
    <text evidence="2">The sequence shown here is derived from an EMBL/GenBank/DDBJ whole genome shotgun (WGS) entry which is preliminary data.</text>
</comment>
<name>A0A9D1FY14_9FIRM</name>
<dbReference type="AlphaFoldDB" id="A0A9D1FY14"/>
<dbReference type="Pfam" id="PF06961">
    <property type="entry name" value="DUF1294"/>
    <property type="match status" value="1"/>
</dbReference>
<reference evidence="2" key="2">
    <citation type="journal article" date="2021" name="PeerJ">
        <title>Extensive microbial diversity within the chicken gut microbiome revealed by metagenomics and culture.</title>
        <authorList>
            <person name="Gilroy R."/>
            <person name="Ravi A."/>
            <person name="Getino M."/>
            <person name="Pursley I."/>
            <person name="Horton D.L."/>
            <person name="Alikhan N.F."/>
            <person name="Baker D."/>
            <person name="Gharbi K."/>
            <person name="Hall N."/>
            <person name="Watson M."/>
            <person name="Adriaenssens E.M."/>
            <person name="Foster-Nyarko E."/>
            <person name="Jarju S."/>
            <person name="Secka A."/>
            <person name="Antonio M."/>
            <person name="Oren A."/>
            <person name="Chaudhuri R.R."/>
            <person name="La Ragione R."/>
            <person name="Hildebrand F."/>
            <person name="Pallen M.J."/>
        </authorList>
    </citation>
    <scope>NUCLEOTIDE SEQUENCE</scope>
    <source>
        <strain evidence="2">13766</strain>
    </source>
</reference>
<evidence type="ECO:0000313" key="2">
    <source>
        <dbReference type="EMBL" id="HIS91457.1"/>
    </source>
</evidence>
<sequence length="92" mass="10352">MQAFFVGAALVLLNLCTFILFGVDKSRAQRGSWRISERALLLSAACFGGTGALLGMRVFRHKTRHWKFRILVPLLAVAQWGLIAFIVWKVYA</sequence>
<dbReference type="EMBL" id="DVJN01000007">
    <property type="protein sequence ID" value="HIS91457.1"/>
    <property type="molecule type" value="Genomic_DNA"/>
</dbReference>
<proteinExistence type="predicted"/>
<feature type="transmembrane region" description="Helical" evidence="1">
    <location>
        <begin position="71"/>
        <end position="91"/>
    </location>
</feature>
<keyword evidence="1" id="KW-0812">Transmembrane</keyword>
<accession>A0A9D1FY14</accession>
<keyword evidence="1" id="KW-0472">Membrane</keyword>
<dbReference type="Proteomes" id="UP000824140">
    <property type="component" value="Unassembled WGS sequence"/>
</dbReference>